<feature type="transmembrane region" description="Helical" evidence="3">
    <location>
        <begin position="279"/>
        <end position="303"/>
    </location>
</feature>
<feature type="transmembrane region" description="Helical" evidence="3">
    <location>
        <begin position="876"/>
        <end position="894"/>
    </location>
</feature>
<feature type="transmembrane region" description="Helical" evidence="3">
    <location>
        <begin position="432"/>
        <end position="453"/>
    </location>
</feature>
<feature type="transmembrane region" description="Helical" evidence="3">
    <location>
        <begin position="1021"/>
        <end position="1039"/>
    </location>
</feature>
<feature type="coiled-coil region" evidence="1">
    <location>
        <begin position="20"/>
        <end position="47"/>
    </location>
</feature>
<feature type="transmembrane region" description="Helical" evidence="3">
    <location>
        <begin position="635"/>
        <end position="659"/>
    </location>
</feature>
<dbReference type="RefSeq" id="WP_167227590.1">
    <property type="nucleotide sequence ID" value="NZ_VUYU01000014.1"/>
</dbReference>
<feature type="region of interest" description="Disordered" evidence="2">
    <location>
        <begin position="151"/>
        <end position="172"/>
    </location>
</feature>
<comment type="caution">
    <text evidence="4">The sequence shown here is derived from an EMBL/GenBank/DDBJ whole genome shotgun (WGS) entry which is preliminary data.</text>
</comment>
<feature type="compositionally biased region" description="Low complexity" evidence="2">
    <location>
        <begin position="110"/>
        <end position="120"/>
    </location>
</feature>
<feature type="transmembrane region" description="Helical" evidence="3">
    <location>
        <begin position="1076"/>
        <end position="1096"/>
    </location>
</feature>
<feature type="transmembrane region" description="Helical" evidence="3">
    <location>
        <begin position="665"/>
        <end position="686"/>
    </location>
</feature>
<keyword evidence="5" id="KW-1185">Reference proteome</keyword>
<feature type="transmembrane region" description="Helical" evidence="3">
    <location>
        <begin position="738"/>
        <end position="758"/>
    </location>
</feature>
<dbReference type="PANTHER" id="PTHR38434:SF1">
    <property type="entry name" value="BLL2549 PROTEIN"/>
    <property type="match status" value="1"/>
</dbReference>
<feature type="transmembrane region" description="Helical" evidence="3">
    <location>
        <begin position="379"/>
        <end position="397"/>
    </location>
</feature>
<feature type="compositionally biased region" description="Pro residues" evidence="2">
    <location>
        <begin position="121"/>
        <end position="130"/>
    </location>
</feature>
<feature type="transmembrane region" description="Helical" evidence="3">
    <location>
        <begin position="542"/>
        <end position="563"/>
    </location>
</feature>
<feature type="transmembrane region" description="Helical" evidence="3">
    <location>
        <begin position="952"/>
        <end position="968"/>
    </location>
</feature>
<sequence length="1111" mass="119435">MEVFLLLLVVASYAHFLSVSKDARRRTDALEKKLAELKAEVVVLRDETGRRTVADSAATAMAATVQGALARNEAARAARTAARTARMAPDIDTAATAAKAVDAVDVPRQLPPQATSQPIAPAAPTPPKAPPVLRAAAPVPVAPVPAAPAPVPTTPVAPASAPQRPAAYGQRGDTTPAWVTAAKNWMFSGNLVAKLGLMILFIGVSFLLKYAVERNIVPIELRLAGIVIADIALLVWGWRIRESRRGISLPVQGAALGILMLVTFGAFRMYHLIPGGLAFGLLFALTFFTCLLAVLQNAFWLAVFGITGGFLAPIMTSTGQGSHIGLFSYYALLNAGILGIALKRAWRTLNLIGFAFTFVIGTAWGVLRYVPENYLSTQLFLIVFVLFYVAIAIAYAQRQAPALKNYVDATLVFGVPLVAFGLQYGLLKDTRFGVAFSALGLGLFYTSVALVMWRRGAQNFRLLVESFLAMGLVFGTLALPFALDGRWTSAAWALEGAGVVWVGLRQRQALTCGFGLLVQAGAWISFLAAIAGIGGADAANANLWLGFLLLTGTAFLMATNFRSREADLPSPLPRGLGGAFLTVAAIWLVAGAWTEAILRSSGGVQATLMAASALVSSMILALIARRMQWPLARALALAVQVVAGAVLALLICAMLLLAFDPDVQLFRTPFLAALLIFAGAIFSSWAMQRGPQPQQPKLSHIMLLWSAAWWFVPVLMLFCVWLTRHYQLIAGGYSHDTASLYAYGVALSLSAIAFAAAAKRLAWPALRWFSGAAWAGLVVATAWTLSVLYGGDTVAVEAAVALACLWLTSEYMLKRWPANGWAVATPWLELLHTVRTAGPWLMIWPVASIAVSRWLFGVDNADAVLLSQAGWQTSGSWARFIPAWLMMLAIVWLIGRARADKWPAAPVASWHRSTLIPLATGWSLMLAAVWNLTQDGAMAPLPYLPVLNPLDLTTGFAVVLAVACYRMRLVDARSDEDRALLARVPSVLAWAGYAWFNLMLLRTAAHYLHIPYTGTQLYDSQFIQAMLSLVWSISALLLMWRAAKHASRKQWVIGAVLLGLVVGKLFLVDLSNVGGVARIVSFVGVGLLMVMIGYIAPFPTQQESAPEAPAP</sequence>
<feature type="transmembrane region" description="Helical" evidence="3">
    <location>
        <begin position="460"/>
        <end position="481"/>
    </location>
</feature>
<feature type="transmembrane region" description="Helical" evidence="3">
    <location>
        <begin position="247"/>
        <end position="267"/>
    </location>
</feature>
<evidence type="ECO:0000256" key="3">
    <source>
        <dbReference type="SAM" id="Phobius"/>
    </source>
</evidence>
<name>A0ABX0LT81_9BURK</name>
<feature type="transmembrane region" description="Helical" evidence="3">
    <location>
        <begin position="516"/>
        <end position="536"/>
    </location>
</feature>
<feature type="transmembrane region" description="Helical" evidence="3">
    <location>
        <begin position="223"/>
        <end position="241"/>
    </location>
</feature>
<dbReference type="InterPro" id="IPR019286">
    <property type="entry name" value="DUF2339_TM"/>
</dbReference>
<feature type="transmembrane region" description="Helical" evidence="3">
    <location>
        <begin position="980"/>
        <end position="1001"/>
    </location>
</feature>
<keyword evidence="3" id="KW-0472">Membrane</keyword>
<feature type="transmembrane region" description="Helical" evidence="3">
    <location>
        <begin position="409"/>
        <end position="426"/>
    </location>
</feature>
<dbReference type="PANTHER" id="PTHR38434">
    <property type="entry name" value="BLL2549 PROTEIN"/>
    <property type="match status" value="1"/>
</dbReference>
<dbReference type="Proteomes" id="UP000785613">
    <property type="component" value="Unassembled WGS sequence"/>
</dbReference>
<dbReference type="EMBL" id="VUYU01000014">
    <property type="protein sequence ID" value="NHZ35943.1"/>
    <property type="molecule type" value="Genomic_DNA"/>
</dbReference>
<reference evidence="4 5" key="1">
    <citation type="submission" date="2019-09" db="EMBL/GenBank/DDBJ databases">
        <title>Taxonomy of Antarctic Massilia spp.: description of Massilia rubra sp. nov., Massilia aquatica sp. nov., Massilia mucilaginosa sp. nov., Massilia frigida sp. nov. isolated from streams, lakes and regoliths.</title>
        <authorList>
            <person name="Holochova P."/>
            <person name="Sedlacek I."/>
            <person name="Kralova S."/>
            <person name="Maslanova I."/>
            <person name="Busse H.-J."/>
            <person name="Stankova E."/>
            <person name="Vrbovska V."/>
            <person name="Kovarovic V."/>
            <person name="Bartak M."/>
            <person name="Svec P."/>
            <person name="Pantucek R."/>
        </authorList>
    </citation>
    <scope>NUCLEOTIDE SEQUENCE [LARGE SCALE GENOMIC DNA]</scope>
    <source>
        <strain evidence="4 5">CCM 8692</strain>
    </source>
</reference>
<keyword evidence="3" id="KW-1133">Transmembrane helix</keyword>
<feature type="region of interest" description="Disordered" evidence="2">
    <location>
        <begin position="110"/>
        <end position="131"/>
    </location>
</feature>
<feature type="transmembrane region" description="Helical" evidence="3">
    <location>
        <begin position="794"/>
        <end position="813"/>
    </location>
</feature>
<feature type="transmembrane region" description="Helical" evidence="3">
    <location>
        <begin position="191"/>
        <end position="211"/>
    </location>
</feature>
<organism evidence="4 5">
    <name type="scientific">Massilia rubra</name>
    <dbReference type="NCBI Taxonomy" id="2607910"/>
    <lineage>
        <taxon>Bacteria</taxon>
        <taxon>Pseudomonadati</taxon>
        <taxon>Pseudomonadota</taxon>
        <taxon>Betaproteobacteria</taxon>
        <taxon>Burkholderiales</taxon>
        <taxon>Oxalobacteraceae</taxon>
        <taxon>Telluria group</taxon>
        <taxon>Massilia</taxon>
    </lineage>
</organism>
<proteinExistence type="predicted"/>
<feature type="transmembrane region" description="Helical" evidence="3">
    <location>
        <begin position="349"/>
        <end position="367"/>
    </location>
</feature>
<feature type="transmembrane region" description="Helical" evidence="3">
    <location>
        <begin position="698"/>
        <end position="723"/>
    </location>
</feature>
<accession>A0ABX0LT81</accession>
<feature type="transmembrane region" description="Helical" evidence="3">
    <location>
        <begin position="915"/>
        <end position="932"/>
    </location>
</feature>
<feature type="transmembrane region" description="Helical" evidence="3">
    <location>
        <begin position="834"/>
        <end position="856"/>
    </location>
</feature>
<feature type="transmembrane region" description="Helical" evidence="3">
    <location>
        <begin position="765"/>
        <end position="788"/>
    </location>
</feature>
<evidence type="ECO:0000256" key="1">
    <source>
        <dbReference type="SAM" id="Coils"/>
    </source>
</evidence>
<evidence type="ECO:0000313" key="4">
    <source>
        <dbReference type="EMBL" id="NHZ35943.1"/>
    </source>
</evidence>
<feature type="transmembrane region" description="Helical" evidence="3">
    <location>
        <begin position="487"/>
        <end position="504"/>
    </location>
</feature>
<feature type="transmembrane region" description="Helical" evidence="3">
    <location>
        <begin position="606"/>
        <end position="623"/>
    </location>
</feature>
<keyword evidence="3" id="KW-0812">Transmembrane</keyword>
<dbReference type="Pfam" id="PF10101">
    <property type="entry name" value="DUF2339"/>
    <property type="match status" value="1"/>
</dbReference>
<evidence type="ECO:0000256" key="2">
    <source>
        <dbReference type="SAM" id="MobiDB-lite"/>
    </source>
</evidence>
<protein>
    <submittedName>
        <fullName evidence="4">DUF2339 domain-containing protein</fullName>
    </submittedName>
</protein>
<feature type="transmembrane region" description="Helical" evidence="3">
    <location>
        <begin position="575"/>
        <end position="594"/>
    </location>
</feature>
<keyword evidence="1" id="KW-0175">Coiled coil</keyword>
<gene>
    <name evidence="4" type="ORF">F0185_20460</name>
</gene>
<evidence type="ECO:0000313" key="5">
    <source>
        <dbReference type="Proteomes" id="UP000785613"/>
    </source>
</evidence>
<feature type="transmembrane region" description="Helical" evidence="3">
    <location>
        <begin position="323"/>
        <end position="342"/>
    </location>
</feature>
<feature type="transmembrane region" description="Helical" evidence="3">
    <location>
        <begin position="1051"/>
        <end position="1070"/>
    </location>
</feature>